<evidence type="ECO:0000313" key="3">
    <source>
        <dbReference type="EMBL" id="EAY19944.1"/>
    </source>
</evidence>
<dbReference type="GO" id="GO:0035658">
    <property type="term" value="C:Mon1-Ccz1 complex"/>
    <property type="evidence" value="ECO:0007669"/>
    <property type="project" value="InterPro"/>
</dbReference>
<dbReference type="InParanoid" id="A2DHV5"/>
<organism evidence="3 4">
    <name type="scientific">Trichomonas vaginalis (strain ATCC PRA-98 / G3)</name>
    <dbReference type="NCBI Taxonomy" id="412133"/>
    <lineage>
        <taxon>Eukaryota</taxon>
        <taxon>Metamonada</taxon>
        <taxon>Parabasalia</taxon>
        <taxon>Trichomonadida</taxon>
        <taxon>Trichomonadidae</taxon>
        <taxon>Trichomonas</taxon>
    </lineage>
</organism>
<gene>
    <name evidence="3" type="ORF">TVAG_401980</name>
</gene>
<proteinExistence type="inferred from homology"/>
<sequence length="432" mass="50083">MAEIENQSSKLHAFIVFDAIPPTKEAQDPTIYWFYSQKEQAENFKLNITGLLITFINFCEKWGTSEPCDYIDTKDHEIGLLKLCGPIWMAISLNSPMTNKRSLMSSLLGYCKMMFSHFFVPIPEDDSNFGQNDLKKLISKIPEGFKYIVESINWNSLDITYLYDSYHAQAVQVQLPEGENDINAICQDILNQQPKYFDNIIILYSKHRVIYTTLNPTITRAISFAMRKKFKYMYLHNPICQSEFSWLLGLYADARGMTSIYQQPIYYDGKPHLFVAFKYHKFKIILTIPTDLILSDQTYLEMPSRLKKLNKALKVCYPKPIPFSPIPYTRALNDGNKLTCQSDKFAPKDHQFVHQAFIHLHEISKTYSPTSSSILVPSENHYYILCVHCENAESLVASQKEDEGLYRNLNTCQIIQRLRENSQKQRSVCNIV</sequence>
<dbReference type="Pfam" id="PF19031">
    <property type="entry name" value="Intu_longin_1"/>
    <property type="match status" value="1"/>
</dbReference>
<comment type="similarity">
    <text evidence="1">Belongs to the CCZ1 family.</text>
</comment>
<name>A2DHV5_TRIV3</name>
<evidence type="ECO:0000256" key="1">
    <source>
        <dbReference type="ARBA" id="ARBA00005352"/>
    </source>
</evidence>
<dbReference type="EMBL" id="DS113202">
    <property type="protein sequence ID" value="EAY19944.1"/>
    <property type="molecule type" value="Genomic_DNA"/>
</dbReference>
<dbReference type="InterPro" id="IPR013176">
    <property type="entry name" value="Ccz1"/>
</dbReference>
<keyword evidence="4" id="KW-1185">Reference proteome</keyword>
<dbReference type="InterPro" id="IPR043987">
    <property type="entry name" value="CCZ1/INTU/HSP4_longin_1"/>
</dbReference>
<dbReference type="VEuPathDB" id="TrichDB:TVAG_401980"/>
<dbReference type="PANTHER" id="PTHR13056">
    <property type="entry name" value="VACUOLAR FUSION PROTEIN CCZ1 HOMOLOG-RELATED"/>
    <property type="match status" value="1"/>
</dbReference>
<dbReference type="VEuPathDB" id="TrichDB:TVAGG3_0271470"/>
<protein>
    <recommendedName>
        <fullName evidence="2">CCZ1/INTU/HSP4 first Longin domain-containing protein</fullName>
    </recommendedName>
</protein>
<dbReference type="RefSeq" id="XP_001580930.1">
    <property type="nucleotide sequence ID" value="XM_001580880.1"/>
</dbReference>
<dbReference type="AlphaFoldDB" id="A2DHV5"/>
<dbReference type="KEGG" id="tva:5465481"/>
<feature type="domain" description="CCZ1/INTU/HSP4 first Longin" evidence="2">
    <location>
        <begin position="12"/>
        <end position="118"/>
    </location>
</feature>
<dbReference type="Proteomes" id="UP000001542">
    <property type="component" value="Unassembled WGS sequence"/>
</dbReference>
<dbReference type="OrthoDB" id="10473409at2759"/>
<reference evidence="3" key="1">
    <citation type="submission" date="2006-10" db="EMBL/GenBank/DDBJ databases">
        <authorList>
            <person name="Amadeo P."/>
            <person name="Zhao Q."/>
            <person name="Wortman J."/>
            <person name="Fraser-Liggett C."/>
            <person name="Carlton J."/>
        </authorList>
    </citation>
    <scope>NUCLEOTIDE SEQUENCE</scope>
    <source>
        <strain evidence="3">G3</strain>
    </source>
</reference>
<dbReference type="GO" id="GO:0016192">
    <property type="term" value="P:vesicle-mediated transport"/>
    <property type="evidence" value="ECO:0000318"/>
    <property type="project" value="GO_Central"/>
</dbReference>
<reference evidence="3" key="2">
    <citation type="journal article" date="2007" name="Science">
        <title>Draft genome sequence of the sexually transmitted pathogen Trichomonas vaginalis.</title>
        <authorList>
            <person name="Carlton J.M."/>
            <person name="Hirt R.P."/>
            <person name="Silva J.C."/>
            <person name="Delcher A.L."/>
            <person name="Schatz M."/>
            <person name="Zhao Q."/>
            <person name="Wortman J.R."/>
            <person name="Bidwell S.L."/>
            <person name="Alsmark U.C.M."/>
            <person name="Besteiro S."/>
            <person name="Sicheritz-Ponten T."/>
            <person name="Noel C.J."/>
            <person name="Dacks J.B."/>
            <person name="Foster P.G."/>
            <person name="Simillion C."/>
            <person name="Van de Peer Y."/>
            <person name="Miranda-Saavedra D."/>
            <person name="Barton G.J."/>
            <person name="Westrop G.D."/>
            <person name="Mueller S."/>
            <person name="Dessi D."/>
            <person name="Fiori P.L."/>
            <person name="Ren Q."/>
            <person name="Paulsen I."/>
            <person name="Zhang H."/>
            <person name="Bastida-Corcuera F.D."/>
            <person name="Simoes-Barbosa A."/>
            <person name="Brown M.T."/>
            <person name="Hayes R.D."/>
            <person name="Mukherjee M."/>
            <person name="Okumura C.Y."/>
            <person name="Schneider R."/>
            <person name="Smith A.J."/>
            <person name="Vanacova S."/>
            <person name="Villalvazo M."/>
            <person name="Haas B.J."/>
            <person name="Pertea M."/>
            <person name="Feldblyum T.V."/>
            <person name="Utterback T.R."/>
            <person name="Shu C.L."/>
            <person name="Osoegawa K."/>
            <person name="de Jong P.J."/>
            <person name="Hrdy I."/>
            <person name="Horvathova L."/>
            <person name="Zubacova Z."/>
            <person name="Dolezal P."/>
            <person name="Malik S.B."/>
            <person name="Logsdon J.M. Jr."/>
            <person name="Henze K."/>
            <person name="Gupta A."/>
            <person name="Wang C.C."/>
            <person name="Dunne R.L."/>
            <person name="Upcroft J.A."/>
            <person name="Upcroft P."/>
            <person name="White O."/>
            <person name="Salzberg S.L."/>
            <person name="Tang P."/>
            <person name="Chiu C.-H."/>
            <person name="Lee Y.-S."/>
            <person name="Embley T.M."/>
            <person name="Coombs G.H."/>
            <person name="Mottram J.C."/>
            <person name="Tachezy J."/>
            <person name="Fraser-Liggett C.M."/>
            <person name="Johnson P.J."/>
        </authorList>
    </citation>
    <scope>NUCLEOTIDE SEQUENCE [LARGE SCALE GENOMIC DNA]</scope>
    <source>
        <strain evidence="3">G3</strain>
    </source>
</reference>
<accession>A2DHV5</accession>
<dbReference type="PANTHER" id="PTHR13056:SF0">
    <property type="entry name" value="VACUOLAR FUSION PROTEIN CCZ1 HOMOLOG-RELATED"/>
    <property type="match status" value="1"/>
</dbReference>
<evidence type="ECO:0000259" key="2">
    <source>
        <dbReference type="Pfam" id="PF19031"/>
    </source>
</evidence>
<evidence type="ECO:0000313" key="4">
    <source>
        <dbReference type="Proteomes" id="UP000001542"/>
    </source>
</evidence>